<dbReference type="RefSeq" id="WP_012716298.1">
    <property type="nucleotide sequence ID" value="NC_012622.1"/>
</dbReference>
<name>C3N6T1_SACI7</name>
<dbReference type="EMBL" id="CP001403">
    <property type="protein sequence ID" value="ACP45925.1"/>
    <property type="molecule type" value="Genomic_DNA"/>
</dbReference>
<evidence type="ECO:0000313" key="2">
    <source>
        <dbReference type="Proteomes" id="UP000002308"/>
    </source>
</evidence>
<protein>
    <submittedName>
        <fullName evidence="1">Uncharacterized protein</fullName>
    </submittedName>
</protein>
<organism evidence="1 2">
    <name type="scientific">Saccharolobus islandicus (strain Y.G.57.14 / Yellowstone #1)</name>
    <name type="common">Sulfolobus islandicus</name>
    <dbReference type="NCBI Taxonomy" id="439386"/>
    <lineage>
        <taxon>Archaea</taxon>
        <taxon>Thermoproteota</taxon>
        <taxon>Thermoprotei</taxon>
        <taxon>Sulfolobales</taxon>
        <taxon>Sulfolobaceae</taxon>
        <taxon>Saccharolobus</taxon>
    </lineage>
</organism>
<dbReference type="Proteomes" id="UP000002308">
    <property type="component" value="Chromosome"/>
</dbReference>
<sequence length="56" mass="6449">MIITDEDKLELNNVKLFSMEYYKKGEEKVPYYSAVIPKEIGEKLAGKKVLVIAEIE</sequence>
<dbReference type="AlphaFoldDB" id="C3N6T1"/>
<reference evidence="1 2" key="1">
    <citation type="journal article" date="2009" name="Proc. Natl. Acad. Sci. U.S.A.">
        <title>Biogeography of the Sulfolobus islandicus pan-genome.</title>
        <authorList>
            <person name="Reno M.L."/>
            <person name="Held N.L."/>
            <person name="Fields C.J."/>
            <person name="Burke P.V."/>
            <person name="Whitaker R.J."/>
        </authorList>
    </citation>
    <scope>NUCLEOTIDE SEQUENCE [LARGE SCALE GENOMIC DNA]</scope>
    <source>
        <strain evidence="2">Y.G.57.14 / Yellowstone #1</strain>
    </source>
</reference>
<proteinExistence type="predicted"/>
<accession>C3N6T1</accession>
<gene>
    <name evidence="1" type="ordered locus">YG5714_1665</name>
</gene>
<dbReference type="KEGG" id="siy:YG5714_1665"/>
<dbReference type="HOGENOM" id="CLU_3003326_0_0_2"/>
<evidence type="ECO:0000313" key="1">
    <source>
        <dbReference type="EMBL" id="ACP45925.1"/>
    </source>
</evidence>
<dbReference type="GeneID" id="58787498"/>